<accession>A0A510DZ63</accession>
<dbReference type="GO" id="GO:0008830">
    <property type="term" value="F:dTDP-4-dehydrorhamnose 3,5-epimerase activity"/>
    <property type="evidence" value="ECO:0007669"/>
    <property type="project" value="InterPro"/>
</dbReference>
<dbReference type="InterPro" id="IPR014710">
    <property type="entry name" value="RmlC-like_jellyroll"/>
</dbReference>
<dbReference type="KEGG" id="step:IC006_2543"/>
<reference evidence="1 2" key="1">
    <citation type="journal article" date="2020" name="Int. J. Syst. Evol. Microbiol.">
        <title>Sulfuracidifex tepidarius gen. nov., sp. nov. and transfer of Sulfolobus metallicus Huber and Stetter 1992 to the genus Sulfuracidifex as Sulfuracidifex metallicus comb. nov.</title>
        <authorList>
            <person name="Itoh T."/>
            <person name="Miura T."/>
            <person name="Sakai H.D."/>
            <person name="Kato S."/>
            <person name="Ohkuma M."/>
            <person name="Takashina T."/>
        </authorList>
    </citation>
    <scope>NUCLEOTIDE SEQUENCE [LARGE SCALE GENOMIC DNA]</scope>
    <source>
        <strain evidence="1 2">IC-006</strain>
    </source>
</reference>
<keyword evidence="2" id="KW-1185">Reference proteome</keyword>
<dbReference type="GeneID" id="41716242"/>
<dbReference type="InterPro" id="IPR000888">
    <property type="entry name" value="RmlC-like"/>
</dbReference>
<evidence type="ECO:0000313" key="1">
    <source>
        <dbReference type="EMBL" id="BBG25208.1"/>
    </source>
</evidence>
<dbReference type="InterPro" id="IPR011051">
    <property type="entry name" value="RmlC_Cupin_sf"/>
</dbReference>
<evidence type="ECO:0000313" key="2">
    <source>
        <dbReference type="Proteomes" id="UP000322983"/>
    </source>
</evidence>
<name>A0A510DZ63_9CREN</name>
<dbReference type="Proteomes" id="UP000322983">
    <property type="component" value="Chromosome"/>
</dbReference>
<dbReference type="AlphaFoldDB" id="A0A510DZ63"/>
<gene>
    <name evidence="1" type="ORF">IC006_2543</name>
</gene>
<dbReference type="Pfam" id="PF00908">
    <property type="entry name" value="dTDP_sugar_isom"/>
    <property type="match status" value="1"/>
</dbReference>
<organism evidence="1 2">
    <name type="scientific">Sulfuracidifex tepidarius</name>
    <dbReference type="NCBI Taxonomy" id="1294262"/>
    <lineage>
        <taxon>Archaea</taxon>
        <taxon>Thermoproteota</taxon>
        <taxon>Thermoprotei</taxon>
        <taxon>Sulfolobales</taxon>
        <taxon>Sulfolobaceae</taxon>
        <taxon>Sulfuracidifex</taxon>
    </lineage>
</organism>
<evidence type="ECO:0008006" key="3">
    <source>
        <dbReference type="Google" id="ProtNLM"/>
    </source>
</evidence>
<protein>
    <recommendedName>
        <fullName evidence="3">dTDP-4-dehydrorhamnose 3,5-epimerase</fullName>
    </recommendedName>
</protein>
<proteinExistence type="predicted"/>
<dbReference type="EMBL" id="AP018929">
    <property type="protein sequence ID" value="BBG25208.1"/>
    <property type="molecule type" value="Genomic_DNA"/>
</dbReference>
<sequence length="228" mass="25994">MGEIVKSTEIEGLVFERNHFFDTGEGSRILIPSEGSLFTTIVYHAPKKNDEWSYPFFALHLSGDDKLTYINPPLNGGKIIGEFVDCRANSPTLHKRIRIEFDADPDVSLKIPAGVAHLFMNLAGVVTRNEPVLRWDPEPDKLFSPIADILNVSANAKDEEFPVVRPHRYVVPLSYHQYIASLHRKWSERVKVYPVRLVIKDKSYYIIPKEYGSNYVSKFTSNLSKNSI</sequence>
<dbReference type="STRING" id="1294262.GCA_001316085_01424"/>
<dbReference type="RefSeq" id="WP_054845779.1">
    <property type="nucleotide sequence ID" value="NZ_AP018929.1"/>
</dbReference>
<dbReference type="SUPFAM" id="SSF51182">
    <property type="entry name" value="RmlC-like cupins"/>
    <property type="match status" value="1"/>
</dbReference>
<dbReference type="Gene3D" id="2.60.120.10">
    <property type="entry name" value="Jelly Rolls"/>
    <property type="match status" value="1"/>
</dbReference>